<evidence type="ECO:0000256" key="1">
    <source>
        <dbReference type="ARBA" id="ARBA00006815"/>
    </source>
</evidence>
<dbReference type="EMBL" id="JARBJD010000011">
    <property type="protein sequence ID" value="KAK2962464.1"/>
    <property type="molecule type" value="Genomic_DNA"/>
</dbReference>
<evidence type="ECO:0000256" key="3">
    <source>
        <dbReference type="ARBA" id="ARBA00023274"/>
    </source>
</evidence>
<feature type="domain" description="Large ribosomal subunit protein uL15/eL18" evidence="5">
    <location>
        <begin position="2"/>
        <end position="170"/>
    </location>
</feature>
<dbReference type="PANTHER" id="PTHR10934:SF2">
    <property type="entry name" value="LARGE RIBOSOMAL SUBUNIT PROTEIN EL18"/>
    <property type="match status" value="1"/>
</dbReference>
<dbReference type="GO" id="GO:0005840">
    <property type="term" value="C:ribosome"/>
    <property type="evidence" value="ECO:0007669"/>
    <property type="project" value="UniProtKB-KW"/>
</dbReference>
<organism evidence="7 8">
    <name type="scientific">Blattamonas nauphoetae</name>
    <dbReference type="NCBI Taxonomy" id="2049346"/>
    <lineage>
        <taxon>Eukaryota</taxon>
        <taxon>Metamonada</taxon>
        <taxon>Preaxostyla</taxon>
        <taxon>Oxymonadida</taxon>
        <taxon>Blattamonas</taxon>
    </lineage>
</organism>
<reference evidence="7 8" key="1">
    <citation type="journal article" date="2022" name="bioRxiv">
        <title>Genomics of Preaxostyla Flagellates Illuminates Evolutionary Transitions and the Path Towards Mitochondrial Loss.</title>
        <authorList>
            <person name="Novak L.V.F."/>
            <person name="Treitli S.C."/>
            <person name="Pyrih J."/>
            <person name="Halakuc P."/>
            <person name="Pipaliya S.V."/>
            <person name="Vacek V."/>
            <person name="Brzon O."/>
            <person name="Soukal P."/>
            <person name="Eme L."/>
            <person name="Dacks J.B."/>
            <person name="Karnkowska A."/>
            <person name="Elias M."/>
            <person name="Hampl V."/>
        </authorList>
    </citation>
    <scope>NUCLEOTIDE SEQUENCE [LARGE SCALE GENOMIC DNA]</scope>
    <source>
        <strain evidence="7">NAU3</strain>
        <tissue evidence="7">Gut</tissue>
    </source>
</reference>
<evidence type="ECO:0000256" key="2">
    <source>
        <dbReference type="ARBA" id="ARBA00022980"/>
    </source>
</evidence>
<name>A0ABQ9YFX0_9EUKA</name>
<feature type="region of interest" description="Disordered" evidence="4">
    <location>
        <begin position="152"/>
        <end position="181"/>
    </location>
</feature>
<feature type="compositionally biased region" description="Basic and acidic residues" evidence="4">
    <location>
        <begin position="169"/>
        <end position="181"/>
    </location>
</feature>
<dbReference type="InterPro" id="IPR000039">
    <property type="entry name" value="Ribosomal_eL18"/>
</dbReference>
<dbReference type="Gene3D" id="3.100.10.10">
    <property type="match status" value="1"/>
</dbReference>
<dbReference type="InterPro" id="IPR021131">
    <property type="entry name" value="Ribosomal_uL15/eL18"/>
</dbReference>
<dbReference type="PANTHER" id="PTHR10934">
    <property type="entry name" value="60S RIBOSOMAL PROTEIN L18"/>
    <property type="match status" value="1"/>
</dbReference>
<evidence type="ECO:0000259" key="5">
    <source>
        <dbReference type="Pfam" id="PF17135"/>
    </source>
</evidence>
<evidence type="ECO:0000256" key="4">
    <source>
        <dbReference type="SAM" id="MobiDB-lite"/>
    </source>
</evidence>
<evidence type="ECO:0000313" key="7">
    <source>
        <dbReference type="EMBL" id="KAK2962464.1"/>
    </source>
</evidence>
<sequence length="181" mass="20556">MGIDLVAGGRSKKAVRREPKSDDPYLRMLVKLYRYLVRRTHSNFDKVILHRLCLSRIHRAPLTVSRIARETKKVPERIAVCVCTVTDDVRLLNVPKMRIAALRFTQSARDRITRAGGECISLDQLAMKAPTGRNTLLLRGPKNNREAVKYFGKPAGVPHSHTKPRTLSRHSEDRSGFKNGY</sequence>
<comment type="caution">
    <text evidence="7">The sequence shown here is derived from an EMBL/GenBank/DDBJ whole genome shotgun (WGS) entry which is preliminary data.</text>
</comment>
<comment type="similarity">
    <text evidence="1">Belongs to the eukaryotic ribosomal protein eL18 family.</text>
</comment>
<evidence type="ECO:0000313" key="8">
    <source>
        <dbReference type="Proteomes" id="UP001281761"/>
    </source>
</evidence>
<evidence type="ECO:0000313" key="6">
    <source>
        <dbReference type="EMBL" id="KAK2956265.1"/>
    </source>
</evidence>
<accession>A0ABQ9YFX0</accession>
<keyword evidence="8" id="KW-1185">Reference proteome</keyword>
<keyword evidence="3" id="KW-0687">Ribonucleoprotein</keyword>
<dbReference type="EMBL" id="JARBJD010000058">
    <property type="protein sequence ID" value="KAK2956265.1"/>
    <property type="molecule type" value="Genomic_DNA"/>
</dbReference>
<keyword evidence="2 7" id="KW-0689">Ribosomal protein</keyword>
<dbReference type="Proteomes" id="UP001281761">
    <property type="component" value="Unassembled WGS sequence"/>
</dbReference>
<dbReference type="InterPro" id="IPR036227">
    <property type="entry name" value="Ribosomal_uL15/eL18_sf"/>
</dbReference>
<dbReference type="SUPFAM" id="SSF52080">
    <property type="entry name" value="Ribosomal proteins L15p and L18e"/>
    <property type="match status" value="1"/>
</dbReference>
<gene>
    <name evidence="7" type="ORF">BLNAU_2707</name>
    <name evidence="6" type="ORF">BLNAU_8829</name>
</gene>
<proteinExistence type="inferred from homology"/>
<dbReference type="Pfam" id="PF17135">
    <property type="entry name" value="Ribosomal_L18"/>
    <property type="match status" value="1"/>
</dbReference>
<protein>
    <submittedName>
        <fullName evidence="7">60S ribosomal protein L18-3</fullName>
    </submittedName>
</protein>